<keyword evidence="3" id="KW-1003">Cell membrane</keyword>
<dbReference type="InterPro" id="IPR045276">
    <property type="entry name" value="YbiO_bact"/>
</dbReference>
<protein>
    <submittedName>
        <fullName evidence="11">Uncharacterized MscS family protein YkuT</fullName>
    </submittedName>
</protein>
<dbReference type="FunFam" id="3.30.70.100:FF:000018">
    <property type="entry name" value="MscS mechanosensitive ion channel"/>
    <property type="match status" value="1"/>
</dbReference>
<dbReference type="Pfam" id="PF21088">
    <property type="entry name" value="MS_channel_1st"/>
    <property type="match status" value="1"/>
</dbReference>
<gene>
    <name evidence="11" type="primary">ykuT</name>
    <name evidence="11" type="ORF">TTHN1_02198</name>
</gene>
<dbReference type="Proteomes" id="UP000279841">
    <property type="component" value="Chromosome"/>
</dbReference>
<dbReference type="PANTHER" id="PTHR30460">
    <property type="entry name" value="MODERATE CONDUCTANCE MECHANOSENSITIVE CHANNEL YBIO"/>
    <property type="match status" value="1"/>
</dbReference>
<dbReference type="PANTHER" id="PTHR30460:SF0">
    <property type="entry name" value="MODERATE CONDUCTANCE MECHANOSENSITIVE CHANNEL YBIO"/>
    <property type="match status" value="1"/>
</dbReference>
<evidence type="ECO:0000313" key="12">
    <source>
        <dbReference type="Proteomes" id="UP000279841"/>
    </source>
</evidence>
<dbReference type="GO" id="GO:0008381">
    <property type="term" value="F:mechanosensitive monoatomic ion channel activity"/>
    <property type="evidence" value="ECO:0007669"/>
    <property type="project" value="InterPro"/>
</dbReference>
<evidence type="ECO:0000256" key="2">
    <source>
        <dbReference type="ARBA" id="ARBA00008017"/>
    </source>
</evidence>
<dbReference type="GO" id="GO:0005886">
    <property type="term" value="C:plasma membrane"/>
    <property type="evidence" value="ECO:0007669"/>
    <property type="project" value="UniProtKB-SubCell"/>
</dbReference>
<dbReference type="SUPFAM" id="SSF82861">
    <property type="entry name" value="Mechanosensitive channel protein MscS (YggB), transmembrane region"/>
    <property type="match status" value="1"/>
</dbReference>
<evidence type="ECO:0000256" key="4">
    <source>
        <dbReference type="ARBA" id="ARBA00022692"/>
    </source>
</evidence>
<keyword evidence="5 7" id="KW-1133">Transmembrane helix</keyword>
<evidence type="ECO:0000259" key="8">
    <source>
        <dbReference type="Pfam" id="PF00924"/>
    </source>
</evidence>
<feature type="transmembrane region" description="Helical" evidence="7">
    <location>
        <begin position="153"/>
        <end position="175"/>
    </location>
</feature>
<dbReference type="Gene3D" id="2.30.30.60">
    <property type="match status" value="1"/>
</dbReference>
<name>A0A3P4AWK4_THETH</name>
<evidence type="ECO:0000259" key="9">
    <source>
        <dbReference type="Pfam" id="PF21082"/>
    </source>
</evidence>
<comment type="subcellular location">
    <subcellularLocation>
        <location evidence="1">Cell membrane</location>
        <topology evidence="1">Multi-pass membrane protein</topology>
    </subcellularLocation>
</comment>
<evidence type="ECO:0000256" key="5">
    <source>
        <dbReference type="ARBA" id="ARBA00022989"/>
    </source>
</evidence>
<evidence type="ECO:0000256" key="6">
    <source>
        <dbReference type="ARBA" id="ARBA00023136"/>
    </source>
</evidence>
<evidence type="ECO:0000259" key="10">
    <source>
        <dbReference type="Pfam" id="PF21088"/>
    </source>
</evidence>
<dbReference type="InterPro" id="IPR023408">
    <property type="entry name" value="MscS_beta-dom_sf"/>
</dbReference>
<accession>A0A3P4AWK4</accession>
<dbReference type="InterPro" id="IPR006685">
    <property type="entry name" value="MscS_channel_2nd"/>
</dbReference>
<dbReference type="SUPFAM" id="SSF50182">
    <property type="entry name" value="Sm-like ribonucleoproteins"/>
    <property type="match status" value="1"/>
</dbReference>
<dbReference type="Gene3D" id="1.10.287.1260">
    <property type="match status" value="1"/>
</dbReference>
<feature type="transmembrane region" description="Helical" evidence="7">
    <location>
        <begin position="46"/>
        <end position="66"/>
    </location>
</feature>
<sequence length="355" mass="38921">MLAALHIALTLVAVVLLGRLGARLLGRLAALTPSTRDDAFFRLLGYAWWGVVVVAGASYLSHALSLPYEPLATWGRSLVAWLGGKGVAGGAILLATWTAYRLVPLLLQSLPLPETEGELTRQAVRAKTLRNVSESALKVAVVTVGGLLFLSNLGLNVTALLAGAGVAGLAISFAAQNLIRDFINGFFILLEDQYGVGDIVKVGDLAGVVEKFNLRLTVLRDLEGKAHFIPNSQIQQVTVFTQEWSRAVVDVSVAYKEDVDRVLAIFRDEAERFFQDPEWQDKFTNPPEVLGVQDLADSAVVIRTLFGTKPAQQWAVAREFRRRIKKRLDQEGVEIPFPHRTLYFGEPLRVVKEAP</sequence>
<feature type="domain" description="Mechanosensitive ion channel MscS C-terminal" evidence="9">
    <location>
        <begin position="248"/>
        <end position="335"/>
    </location>
</feature>
<dbReference type="EMBL" id="LR027517">
    <property type="protein sequence ID" value="VCU54383.1"/>
    <property type="molecule type" value="Genomic_DNA"/>
</dbReference>
<dbReference type="InterPro" id="IPR011014">
    <property type="entry name" value="MscS_channel_TM-2"/>
</dbReference>
<dbReference type="RefSeq" id="WP_124105389.1">
    <property type="nucleotide sequence ID" value="NZ_LR027517.1"/>
</dbReference>
<evidence type="ECO:0000313" key="11">
    <source>
        <dbReference type="EMBL" id="VCU54383.1"/>
    </source>
</evidence>
<feature type="transmembrane region" description="Helical" evidence="7">
    <location>
        <begin position="78"/>
        <end position="100"/>
    </location>
</feature>
<evidence type="ECO:0000256" key="7">
    <source>
        <dbReference type="SAM" id="Phobius"/>
    </source>
</evidence>
<evidence type="ECO:0000256" key="3">
    <source>
        <dbReference type="ARBA" id="ARBA00022475"/>
    </source>
</evidence>
<dbReference type="Pfam" id="PF00924">
    <property type="entry name" value="MS_channel_2nd"/>
    <property type="match status" value="1"/>
</dbReference>
<dbReference type="Pfam" id="PF21082">
    <property type="entry name" value="MS_channel_3rd"/>
    <property type="match status" value="1"/>
</dbReference>
<dbReference type="AlphaFoldDB" id="A0A3P4AWK4"/>
<feature type="domain" description="Mechanosensitive ion channel transmembrane helices 2/3" evidence="10">
    <location>
        <begin position="137"/>
        <end position="176"/>
    </location>
</feature>
<dbReference type="InterPro" id="IPR010920">
    <property type="entry name" value="LSM_dom_sf"/>
</dbReference>
<proteinExistence type="inferred from homology"/>
<dbReference type="InterPro" id="IPR011066">
    <property type="entry name" value="MscS_channel_C_sf"/>
</dbReference>
<keyword evidence="4 7" id="KW-0812">Transmembrane</keyword>
<dbReference type="Gene3D" id="3.30.70.100">
    <property type="match status" value="1"/>
</dbReference>
<comment type="similarity">
    <text evidence="2">Belongs to the MscS (TC 1.A.23) family.</text>
</comment>
<reference evidence="11 12" key="1">
    <citation type="submission" date="2018-10" db="EMBL/GenBank/DDBJ databases">
        <authorList>
            <person name="Peiro R."/>
            <person name="Begona"/>
            <person name="Cbmso G."/>
            <person name="Lopez M."/>
            <person name="Gonzalez S."/>
            <person name="Sacristan E."/>
            <person name="Castillo E."/>
        </authorList>
    </citation>
    <scope>NUCLEOTIDE SEQUENCE [LARGE SCALE GENOMIC DNA]</scope>
    <source>
        <strain evidence="11">TTHNAR1</strain>
    </source>
</reference>
<evidence type="ECO:0000256" key="1">
    <source>
        <dbReference type="ARBA" id="ARBA00004651"/>
    </source>
</evidence>
<organism evidence="11 12">
    <name type="scientific">Thermus thermophilus</name>
    <dbReference type="NCBI Taxonomy" id="274"/>
    <lineage>
        <taxon>Bacteria</taxon>
        <taxon>Thermotogati</taxon>
        <taxon>Deinococcota</taxon>
        <taxon>Deinococci</taxon>
        <taxon>Thermales</taxon>
        <taxon>Thermaceae</taxon>
        <taxon>Thermus</taxon>
    </lineage>
</organism>
<dbReference type="InterPro" id="IPR049142">
    <property type="entry name" value="MS_channel_1st"/>
</dbReference>
<keyword evidence="6 7" id="KW-0472">Membrane</keyword>
<dbReference type="SUPFAM" id="SSF82689">
    <property type="entry name" value="Mechanosensitive channel protein MscS (YggB), C-terminal domain"/>
    <property type="match status" value="1"/>
</dbReference>
<feature type="domain" description="Mechanosensitive ion channel MscS" evidence="8">
    <location>
        <begin position="177"/>
        <end position="237"/>
    </location>
</feature>
<dbReference type="InterPro" id="IPR049278">
    <property type="entry name" value="MS_channel_C"/>
</dbReference>